<dbReference type="GO" id="GO:0004842">
    <property type="term" value="F:ubiquitin-protein transferase activity"/>
    <property type="evidence" value="ECO:0007669"/>
    <property type="project" value="InterPro"/>
</dbReference>
<accession>A0A9D4CQN6</accession>
<dbReference type="Proteomes" id="UP000828390">
    <property type="component" value="Unassembled WGS sequence"/>
</dbReference>
<protein>
    <submittedName>
        <fullName evidence="1">Uncharacterized protein</fullName>
    </submittedName>
</protein>
<reference evidence="1" key="1">
    <citation type="journal article" date="2019" name="bioRxiv">
        <title>The Genome of the Zebra Mussel, Dreissena polymorpha: A Resource for Invasive Species Research.</title>
        <authorList>
            <person name="McCartney M.A."/>
            <person name="Auch B."/>
            <person name="Kono T."/>
            <person name="Mallez S."/>
            <person name="Zhang Y."/>
            <person name="Obille A."/>
            <person name="Becker A."/>
            <person name="Abrahante J.E."/>
            <person name="Garbe J."/>
            <person name="Badalamenti J.P."/>
            <person name="Herman A."/>
            <person name="Mangelson H."/>
            <person name="Liachko I."/>
            <person name="Sullivan S."/>
            <person name="Sone E.D."/>
            <person name="Koren S."/>
            <person name="Silverstein K.A.T."/>
            <person name="Beckman K.B."/>
            <person name="Gohl D.M."/>
        </authorList>
    </citation>
    <scope>NUCLEOTIDE SEQUENCE</scope>
    <source>
        <strain evidence="1">Duluth1</strain>
        <tissue evidence="1">Whole animal</tissue>
    </source>
</reference>
<reference evidence="1" key="2">
    <citation type="submission" date="2020-11" db="EMBL/GenBank/DDBJ databases">
        <authorList>
            <person name="McCartney M.A."/>
            <person name="Auch B."/>
            <person name="Kono T."/>
            <person name="Mallez S."/>
            <person name="Becker A."/>
            <person name="Gohl D.M."/>
            <person name="Silverstein K.A.T."/>
            <person name="Koren S."/>
            <person name="Bechman K.B."/>
            <person name="Herman A."/>
            <person name="Abrahante J.E."/>
            <person name="Garbe J."/>
        </authorList>
    </citation>
    <scope>NUCLEOTIDE SEQUENCE</scope>
    <source>
        <strain evidence="1">Duluth1</strain>
        <tissue evidence="1">Whole animal</tissue>
    </source>
</reference>
<dbReference type="GO" id="GO:0016887">
    <property type="term" value="F:ATP hydrolysis activity"/>
    <property type="evidence" value="ECO:0007669"/>
    <property type="project" value="InterPro"/>
</dbReference>
<gene>
    <name evidence="1" type="ORF">DPMN_054482</name>
</gene>
<name>A0A9D4CQN6_DREPO</name>
<evidence type="ECO:0000313" key="2">
    <source>
        <dbReference type="Proteomes" id="UP000828390"/>
    </source>
</evidence>
<proteinExistence type="predicted"/>
<dbReference type="PANTHER" id="PTHR22605">
    <property type="entry name" value="RZ-TYPE DOMAIN-CONTAINING PROTEIN"/>
    <property type="match status" value="1"/>
</dbReference>
<dbReference type="InterPro" id="IPR031248">
    <property type="entry name" value="RNF213"/>
</dbReference>
<dbReference type="PANTHER" id="PTHR22605:SF16">
    <property type="entry name" value="E3 UBIQUITIN-PROTEIN LIGASE RNF213"/>
    <property type="match status" value="1"/>
</dbReference>
<dbReference type="EMBL" id="JAIWYP010000012">
    <property type="protein sequence ID" value="KAH3728525.1"/>
    <property type="molecule type" value="Genomic_DNA"/>
</dbReference>
<dbReference type="AlphaFoldDB" id="A0A9D4CQN6"/>
<comment type="caution">
    <text evidence="1">The sequence shown here is derived from an EMBL/GenBank/DDBJ whole genome shotgun (WGS) entry which is preliminary data.</text>
</comment>
<sequence length="319" mass="37029">MHDKEQPLPMSDEVLLCSSNTTKDEVDIFLRRALYGDGKKIHCLVNADLLDYDVREAAKEILNKHLLETNHHEKGIDFLLFNLLILDCLMDRNGYVWRRSKDDLYLIETMPIIKINRENQTSSVDHRKKASGFMSVMRQKDHELNVLIIFYERHPDELIKKLEKAGLGYHVDADETTDKRCIGFNRFLKVCYLLCGILGSSTLKLKSCILGKWSNELFVSLRDVECVLTVMAWFYGETEDNRYLYNEMDKKLAEQKEYTNNVAFIGISNWALDPAKMNRGILVQREVPNLEELKTSAKQWLVVQSRTARQEANRTAPYG</sequence>
<evidence type="ECO:0000313" key="1">
    <source>
        <dbReference type="EMBL" id="KAH3728525.1"/>
    </source>
</evidence>
<organism evidence="1 2">
    <name type="scientific">Dreissena polymorpha</name>
    <name type="common">Zebra mussel</name>
    <name type="synonym">Mytilus polymorpha</name>
    <dbReference type="NCBI Taxonomy" id="45954"/>
    <lineage>
        <taxon>Eukaryota</taxon>
        <taxon>Metazoa</taxon>
        <taxon>Spiralia</taxon>
        <taxon>Lophotrochozoa</taxon>
        <taxon>Mollusca</taxon>
        <taxon>Bivalvia</taxon>
        <taxon>Autobranchia</taxon>
        <taxon>Heteroconchia</taxon>
        <taxon>Euheterodonta</taxon>
        <taxon>Imparidentia</taxon>
        <taxon>Neoheterodontei</taxon>
        <taxon>Myida</taxon>
        <taxon>Dreissenoidea</taxon>
        <taxon>Dreissenidae</taxon>
        <taxon>Dreissena</taxon>
    </lineage>
</organism>
<keyword evidence="2" id="KW-1185">Reference proteome</keyword>